<evidence type="ECO:0000256" key="1">
    <source>
        <dbReference type="ARBA" id="ARBA00000707"/>
    </source>
</evidence>
<evidence type="ECO:0000313" key="14">
    <source>
        <dbReference type="Proteomes" id="UP000887013"/>
    </source>
</evidence>
<keyword evidence="6 10" id="KW-0378">Hydrolase</keyword>
<dbReference type="CDD" id="cd09616">
    <property type="entry name" value="Peptidase_C12_UCH_L1_L3"/>
    <property type="match status" value="1"/>
</dbReference>
<dbReference type="InterPro" id="IPR057254">
    <property type="entry name" value="UCH_AS"/>
</dbReference>
<dbReference type="Pfam" id="PF01088">
    <property type="entry name" value="Peptidase_C12"/>
    <property type="match status" value="1"/>
</dbReference>
<comment type="catalytic activity">
    <reaction evidence="1 10 11">
        <text>Thiol-dependent hydrolysis of ester, thioester, amide, peptide and isopeptide bonds formed by the C-terminal Gly of ubiquitin (a 76-residue protein attached to proteins as an intracellular targeting signal).</text>
        <dbReference type="EC" id="3.4.19.12"/>
    </reaction>
</comment>
<organism evidence="13 14">
    <name type="scientific">Nephila pilipes</name>
    <name type="common">Giant wood spider</name>
    <name type="synonym">Nephila maculata</name>
    <dbReference type="NCBI Taxonomy" id="299642"/>
    <lineage>
        <taxon>Eukaryota</taxon>
        <taxon>Metazoa</taxon>
        <taxon>Ecdysozoa</taxon>
        <taxon>Arthropoda</taxon>
        <taxon>Chelicerata</taxon>
        <taxon>Arachnida</taxon>
        <taxon>Araneae</taxon>
        <taxon>Araneomorphae</taxon>
        <taxon>Entelegynae</taxon>
        <taxon>Araneoidea</taxon>
        <taxon>Nephilidae</taxon>
        <taxon>Nephila</taxon>
    </lineage>
</organism>
<dbReference type="GO" id="GO:0004843">
    <property type="term" value="F:cysteine-type deubiquitinase activity"/>
    <property type="evidence" value="ECO:0007669"/>
    <property type="project" value="UniProtKB-UniRule"/>
</dbReference>
<comment type="caution">
    <text evidence="13">The sequence shown here is derived from an EMBL/GenBank/DDBJ whole genome shotgun (WGS) entry which is preliminary data.</text>
</comment>
<dbReference type="Gene3D" id="3.40.532.10">
    <property type="entry name" value="Peptidase C12, ubiquitin carboxyl-terminal hydrolase"/>
    <property type="match status" value="1"/>
</dbReference>
<dbReference type="SUPFAM" id="SSF54001">
    <property type="entry name" value="Cysteine proteinases"/>
    <property type="match status" value="1"/>
</dbReference>
<evidence type="ECO:0000256" key="6">
    <source>
        <dbReference type="ARBA" id="ARBA00022801"/>
    </source>
</evidence>
<dbReference type="GO" id="GO:0005737">
    <property type="term" value="C:cytoplasm"/>
    <property type="evidence" value="ECO:0007669"/>
    <property type="project" value="TreeGrafter"/>
</dbReference>
<evidence type="ECO:0000256" key="8">
    <source>
        <dbReference type="ARBA" id="ARBA00055560"/>
    </source>
</evidence>
<dbReference type="PANTHER" id="PTHR10589">
    <property type="entry name" value="UBIQUITIN CARBOXYL-TERMINAL HYDROLASE"/>
    <property type="match status" value="1"/>
</dbReference>
<accession>A0A8X6QUZ5</accession>
<dbReference type="FunFam" id="3.40.532.10:FF:000006">
    <property type="entry name" value="Ubiquitin carboxyl-terminal hydrolase"/>
    <property type="match status" value="1"/>
</dbReference>
<name>A0A8X6QUZ5_NEPPI</name>
<evidence type="ECO:0000256" key="4">
    <source>
        <dbReference type="ARBA" id="ARBA00022670"/>
    </source>
</evidence>
<evidence type="ECO:0000256" key="3">
    <source>
        <dbReference type="ARBA" id="ARBA00012759"/>
    </source>
</evidence>
<dbReference type="EC" id="3.4.19.12" evidence="3 11"/>
<evidence type="ECO:0000259" key="12">
    <source>
        <dbReference type="PROSITE" id="PS52048"/>
    </source>
</evidence>
<evidence type="ECO:0000256" key="7">
    <source>
        <dbReference type="ARBA" id="ARBA00022807"/>
    </source>
</evidence>
<dbReference type="Proteomes" id="UP000887013">
    <property type="component" value="Unassembled WGS sequence"/>
</dbReference>
<evidence type="ECO:0000256" key="9">
    <source>
        <dbReference type="ARBA" id="ARBA00073226"/>
    </source>
</evidence>
<feature type="active site" description="Nucleophile" evidence="10">
    <location>
        <position position="95"/>
    </location>
</feature>
<reference evidence="13" key="1">
    <citation type="submission" date="2020-08" db="EMBL/GenBank/DDBJ databases">
        <title>Multicomponent nature underlies the extraordinary mechanical properties of spider dragline silk.</title>
        <authorList>
            <person name="Kono N."/>
            <person name="Nakamura H."/>
            <person name="Mori M."/>
            <person name="Yoshida Y."/>
            <person name="Ohtoshi R."/>
            <person name="Malay A.D."/>
            <person name="Moran D.A.P."/>
            <person name="Tomita M."/>
            <person name="Numata K."/>
            <person name="Arakawa K."/>
        </authorList>
    </citation>
    <scope>NUCLEOTIDE SEQUENCE</scope>
</reference>
<dbReference type="PANTHER" id="PTHR10589:SF17">
    <property type="entry name" value="UBIQUITIN CARBOXYL-TERMINAL HYDROLASE"/>
    <property type="match status" value="1"/>
</dbReference>
<keyword evidence="4 10" id="KW-0645">Protease</keyword>
<protein>
    <recommendedName>
        <fullName evidence="9 11">Ubiquitin carboxyl-terminal hydrolase</fullName>
        <ecNumber evidence="3 11">3.4.19.12</ecNumber>
    </recommendedName>
</protein>
<proteinExistence type="inferred from homology"/>
<dbReference type="OrthoDB" id="427186at2759"/>
<dbReference type="GO" id="GO:0006511">
    <property type="term" value="P:ubiquitin-dependent protein catabolic process"/>
    <property type="evidence" value="ECO:0007669"/>
    <property type="project" value="UniProtKB-UniRule"/>
</dbReference>
<dbReference type="PROSITE" id="PS00140">
    <property type="entry name" value="UCH_1"/>
    <property type="match status" value="1"/>
</dbReference>
<dbReference type="AlphaFoldDB" id="A0A8X6QUZ5"/>
<feature type="domain" description="UCH catalytic" evidence="12">
    <location>
        <begin position="5"/>
        <end position="229"/>
    </location>
</feature>
<keyword evidence="7 10" id="KW-0788">Thiol protease</keyword>
<evidence type="ECO:0000256" key="5">
    <source>
        <dbReference type="ARBA" id="ARBA00022786"/>
    </source>
</evidence>
<dbReference type="InterPro" id="IPR038765">
    <property type="entry name" value="Papain-like_cys_pep_sf"/>
</dbReference>
<dbReference type="PROSITE" id="PS52048">
    <property type="entry name" value="UCH_DOMAIN"/>
    <property type="match status" value="1"/>
</dbReference>
<dbReference type="EMBL" id="BMAW01035729">
    <property type="protein sequence ID" value="GFU40816.1"/>
    <property type="molecule type" value="Genomic_DNA"/>
</dbReference>
<comment type="function">
    <text evidence="8">Ubiquitin-protein hydrolase is involved both in the processing of ubiquitin precursors and of ubiquitinated proteins. This enzyme is a thiol protease that recognizes and hydrolyzes a peptide bond at the C-terminal glycine of ubiquitin.</text>
</comment>
<keyword evidence="14" id="KW-1185">Reference proteome</keyword>
<evidence type="ECO:0000256" key="11">
    <source>
        <dbReference type="RuleBase" id="RU361215"/>
    </source>
</evidence>
<sequence length="230" mass="25390">MSAIKWLPLESNPDVMNNFLEHLGVPSVYGISDIVSLDDELLQLVPSPVLAVLLLFPVSEKYEEYCKKQEEIISSGEQGVDASVYFMFQTIKNACGTVALIHAVANCAEKLDLRPDSIIKKFIDDTKSLSPKERAEFLENSNEISSAHESSAEQGQTEAPNLDDKCNLHFIALVQVNSKLYELDGRKSSPVLHGTTSQGSFLSDAARVCKEYMQRDPENLNFTALSFGAV</sequence>
<evidence type="ECO:0000313" key="13">
    <source>
        <dbReference type="EMBL" id="GFU40816.1"/>
    </source>
</evidence>
<feature type="site" description="Important for enzyme activity" evidence="10">
    <location>
        <position position="184"/>
    </location>
</feature>
<evidence type="ECO:0000256" key="2">
    <source>
        <dbReference type="ARBA" id="ARBA00009326"/>
    </source>
</evidence>
<feature type="site" description="Transition state stabilizer" evidence="10">
    <location>
        <position position="89"/>
    </location>
</feature>
<gene>
    <name evidence="13" type="primary">UCHL3</name>
    <name evidence="13" type="ORF">NPIL_483501</name>
</gene>
<dbReference type="GO" id="GO:0016579">
    <property type="term" value="P:protein deubiquitination"/>
    <property type="evidence" value="ECO:0007669"/>
    <property type="project" value="TreeGrafter"/>
</dbReference>
<keyword evidence="5 10" id="KW-0833">Ubl conjugation pathway</keyword>
<dbReference type="InterPro" id="IPR036959">
    <property type="entry name" value="Peptidase_C12_UCH_sf"/>
</dbReference>
<feature type="active site" description="Proton donor" evidence="10">
    <location>
        <position position="169"/>
    </location>
</feature>
<dbReference type="PRINTS" id="PR00707">
    <property type="entry name" value="UBCTHYDRLASE"/>
</dbReference>
<comment type="similarity">
    <text evidence="2 10 11">Belongs to the peptidase C12 family.</text>
</comment>
<dbReference type="InterPro" id="IPR001578">
    <property type="entry name" value="Peptidase_C12_UCH"/>
</dbReference>
<evidence type="ECO:0000256" key="10">
    <source>
        <dbReference type="PROSITE-ProRule" id="PRU01393"/>
    </source>
</evidence>